<name>A0A917LWV0_9FLAO</name>
<dbReference type="EMBL" id="BMFQ01000008">
    <property type="protein sequence ID" value="GGG60650.1"/>
    <property type="molecule type" value="Genomic_DNA"/>
</dbReference>
<organism evidence="1 2">
    <name type="scientific">Bizionia arctica</name>
    <dbReference type="NCBI Taxonomy" id="1495645"/>
    <lineage>
        <taxon>Bacteria</taxon>
        <taxon>Pseudomonadati</taxon>
        <taxon>Bacteroidota</taxon>
        <taxon>Flavobacteriia</taxon>
        <taxon>Flavobacteriales</taxon>
        <taxon>Flavobacteriaceae</taxon>
        <taxon>Bizionia</taxon>
    </lineage>
</organism>
<gene>
    <name evidence="1" type="ORF">GCM10010976_34240</name>
</gene>
<reference evidence="1" key="2">
    <citation type="submission" date="2020-09" db="EMBL/GenBank/DDBJ databases">
        <authorList>
            <person name="Sun Q."/>
            <person name="Zhou Y."/>
        </authorList>
    </citation>
    <scope>NUCLEOTIDE SEQUENCE</scope>
    <source>
        <strain evidence="1">CGMCC 1.12751</strain>
    </source>
</reference>
<dbReference type="AlphaFoldDB" id="A0A917LWV0"/>
<evidence type="ECO:0000313" key="1">
    <source>
        <dbReference type="EMBL" id="GGG60650.1"/>
    </source>
</evidence>
<evidence type="ECO:0000313" key="2">
    <source>
        <dbReference type="Proteomes" id="UP000625976"/>
    </source>
</evidence>
<proteinExistence type="predicted"/>
<dbReference type="Proteomes" id="UP000625976">
    <property type="component" value="Unassembled WGS sequence"/>
</dbReference>
<comment type="caution">
    <text evidence="1">The sequence shown here is derived from an EMBL/GenBank/DDBJ whole genome shotgun (WGS) entry which is preliminary data.</text>
</comment>
<protein>
    <submittedName>
        <fullName evidence="1">Uncharacterized protein</fullName>
    </submittedName>
</protein>
<keyword evidence="2" id="KW-1185">Reference proteome</keyword>
<sequence>MMDLALIFTSSNSSKKLGLVVYSCINVSLYRLSSETLKVPLLKAKLCQMKS</sequence>
<reference evidence="1" key="1">
    <citation type="journal article" date="2014" name="Int. J. Syst. Evol. Microbiol.">
        <title>Complete genome sequence of Corynebacterium casei LMG S-19264T (=DSM 44701T), isolated from a smear-ripened cheese.</title>
        <authorList>
            <consortium name="US DOE Joint Genome Institute (JGI-PGF)"/>
            <person name="Walter F."/>
            <person name="Albersmeier A."/>
            <person name="Kalinowski J."/>
            <person name="Ruckert C."/>
        </authorList>
    </citation>
    <scope>NUCLEOTIDE SEQUENCE</scope>
    <source>
        <strain evidence="1">CGMCC 1.12751</strain>
    </source>
</reference>
<accession>A0A917LWV0</accession>